<evidence type="ECO:0000313" key="3">
    <source>
        <dbReference type="EMBL" id="KAK3897990.1"/>
    </source>
</evidence>
<keyword evidence="4" id="KW-1185">Reference proteome</keyword>
<evidence type="ECO:0000313" key="4">
    <source>
        <dbReference type="Proteomes" id="UP001303889"/>
    </source>
</evidence>
<protein>
    <recommendedName>
        <fullName evidence="2">Ribosomal protein bL31m N-terminal domain-containing protein</fullName>
    </recommendedName>
</protein>
<dbReference type="InterPro" id="IPR034600">
    <property type="entry name" value="Ribosomal_bL31m"/>
</dbReference>
<dbReference type="Proteomes" id="UP001303889">
    <property type="component" value="Unassembled WGS sequence"/>
</dbReference>
<dbReference type="EMBL" id="MU856025">
    <property type="protein sequence ID" value="KAK3897990.1"/>
    <property type="molecule type" value="Genomic_DNA"/>
</dbReference>
<evidence type="ECO:0000259" key="2">
    <source>
        <dbReference type="Pfam" id="PF21492"/>
    </source>
</evidence>
<dbReference type="PANTHER" id="PTHR28174">
    <property type="entry name" value="54S RIBOSOMAL PROTEIN L36, MITOCHONDRIAL"/>
    <property type="match status" value="1"/>
</dbReference>
<dbReference type="InterPro" id="IPR048874">
    <property type="entry name" value="Ribosomal_bL31m_N"/>
</dbReference>
<feature type="compositionally biased region" description="Low complexity" evidence="1">
    <location>
        <begin position="164"/>
        <end position="175"/>
    </location>
</feature>
<dbReference type="GO" id="GO:0003735">
    <property type="term" value="F:structural constituent of ribosome"/>
    <property type="evidence" value="ECO:0007669"/>
    <property type="project" value="InterPro"/>
</dbReference>
<dbReference type="PROSITE" id="PS51257">
    <property type="entry name" value="PROKAR_LIPOPROTEIN"/>
    <property type="match status" value="1"/>
</dbReference>
<sequence length="213" mass="22758">MGKLPSTLLRRPSLAPSGAAAGSCLLASSSSPSPTYTPRATTLPSQTQCLLPQHNQQVRHATFVLRSRRPYQFTQLVQLSDGSTFAVRTTSPVGLYRSARDSRNSILWQPSNKTLRNVEMDEAGKLAAFRERYGTSWDLTAPAARAGEEEGVEGGAADGKEEGAAAAAKEAAAPEDPFDSLVDLISAYATTDKTVQGGISAKEQSKMDRSKKK</sequence>
<evidence type="ECO:0000256" key="1">
    <source>
        <dbReference type="SAM" id="MobiDB-lite"/>
    </source>
</evidence>
<reference evidence="3" key="1">
    <citation type="journal article" date="2023" name="Mol. Phylogenet. Evol.">
        <title>Genome-scale phylogeny and comparative genomics of the fungal order Sordariales.</title>
        <authorList>
            <person name="Hensen N."/>
            <person name="Bonometti L."/>
            <person name="Westerberg I."/>
            <person name="Brannstrom I.O."/>
            <person name="Guillou S."/>
            <person name="Cros-Aarteil S."/>
            <person name="Calhoun S."/>
            <person name="Haridas S."/>
            <person name="Kuo A."/>
            <person name="Mondo S."/>
            <person name="Pangilinan J."/>
            <person name="Riley R."/>
            <person name="LaButti K."/>
            <person name="Andreopoulos B."/>
            <person name="Lipzen A."/>
            <person name="Chen C."/>
            <person name="Yan M."/>
            <person name="Daum C."/>
            <person name="Ng V."/>
            <person name="Clum A."/>
            <person name="Steindorff A."/>
            <person name="Ohm R.A."/>
            <person name="Martin F."/>
            <person name="Silar P."/>
            <person name="Natvig D.O."/>
            <person name="Lalanne C."/>
            <person name="Gautier V."/>
            <person name="Ament-Velasquez S.L."/>
            <person name="Kruys A."/>
            <person name="Hutchinson M.I."/>
            <person name="Powell A.J."/>
            <person name="Barry K."/>
            <person name="Miller A.N."/>
            <person name="Grigoriev I.V."/>
            <person name="Debuchy R."/>
            <person name="Gladieux P."/>
            <person name="Hiltunen Thoren M."/>
            <person name="Johannesson H."/>
        </authorList>
    </citation>
    <scope>NUCLEOTIDE SEQUENCE</scope>
    <source>
        <strain evidence="3">CBS 103.79</strain>
    </source>
</reference>
<accession>A0AAN6MC36</accession>
<proteinExistence type="predicted"/>
<dbReference type="PANTHER" id="PTHR28174:SF1">
    <property type="entry name" value="LARGE RIBOSOMAL SUBUNIT PROTEIN BL31M"/>
    <property type="match status" value="1"/>
</dbReference>
<dbReference type="Pfam" id="PF21492">
    <property type="entry name" value="bL31_N"/>
    <property type="match status" value="1"/>
</dbReference>
<dbReference type="GO" id="GO:0005762">
    <property type="term" value="C:mitochondrial large ribosomal subunit"/>
    <property type="evidence" value="ECO:0007669"/>
    <property type="project" value="InterPro"/>
</dbReference>
<gene>
    <name evidence="3" type="ORF">C8A05DRAFT_19352</name>
</gene>
<comment type="caution">
    <text evidence="3">The sequence shown here is derived from an EMBL/GenBank/DDBJ whole genome shotgun (WGS) entry which is preliminary data.</text>
</comment>
<dbReference type="AlphaFoldDB" id="A0AAN6MC36"/>
<dbReference type="Gene3D" id="6.20.130.10">
    <property type="match status" value="1"/>
</dbReference>
<name>A0AAN6MC36_9PEZI</name>
<reference evidence="3" key="2">
    <citation type="submission" date="2023-05" db="EMBL/GenBank/DDBJ databases">
        <authorList>
            <consortium name="Lawrence Berkeley National Laboratory"/>
            <person name="Steindorff A."/>
            <person name="Hensen N."/>
            <person name="Bonometti L."/>
            <person name="Westerberg I."/>
            <person name="Brannstrom I.O."/>
            <person name="Guillou S."/>
            <person name="Cros-Aarteil S."/>
            <person name="Calhoun S."/>
            <person name="Haridas S."/>
            <person name="Kuo A."/>
            <person name="Mondo S."/>
            <person name="Pangilinan J."/>
            <person name="Riley R."/>
            <person name="Labutti K."/>
            <person name="Andreopoulos B."/>
            <person name="Lipzen A."/>
            <person name="Chen C."/>
            <person name="Yanf M."/>
            <person name="Daum C."/>
            <person name="Ng V."/>
            <person name="Clum A."/>
            <person name="Ohm R."/>
            <person name="Martin F."/>
            <person name="Silar P."/>
            <person name="Natvig D."/>
            <person name="Lalanne C."/>
            <person name="Gautier V."/>
            <person name="Ament-Velasquez S.L."/>
            <person name="Kruys A."/>
            <person name="Hutchinson M.I."/>
            <person name="Powell A.J."/>
            <person name="Barry K."/>
            <person name="Miller A.N."/>
            <person name="Grigoriev I.V."/>
            <person name="Debuchy R."/>
            <person name="Gladieux P."/>
            <person name="Thoren M.H."/>
            <person name="Johannesson H."/>
        </authorList>
    </citation>
    <scope>NUCLEOTIDE SEQUENCE</scope>
    <source>
        <strain evidence="3">CBS 103.79</strain>
    </source>
</reference>
<dbReference type="GO" id="GO:0032543">
    <property type="term" value="P:mitochondrial translation"/>
    <property type="evidence" value="ECO:0007669"/>
    <property type="project" value="InterPro"/>
</dbReference>
<organism evidence="3 4">
    <name type="scientific">Staphylotrichum tortipilum</name>
    <dbReference type="NCBI Taxonomy" id="2831512"/>
    <lineage>
        <taxon>Eukaryota</taxon>
        <taxon>Fungi</taxon>
        <taxon>Dikarya</taxon>
        <taxon>Ascomycota</taxon>
        <taxon>Pezizomycotina</taxon>
        <taxon>Sordariomycetes</taxon>
        <taxon>Sordariomycetidae</taxon>
        <taxon>Sordariales</taxon>
        <taxon>Chaetomiaceae</taxon>
        <taxon>Staphylotrichum</taxon>
    </lineage>
</organism>
<feature type="domain" description="Ribosomal protein bL31m N-terminal" evidence="2">
    <location>
        <begin position="69"/>
        <end position="111"/>
    </location>
</feature>
<feature type="region of interest" description="Disordered" evidence="1">
    <location>
        <begin position="193"/>
        <end position="213"/>
    </location>
</feature>
<feature type="region of interest" description="Disordered" evidence="1">
    <location>
        <begin position="144"/>
        <end position="175"/>
    </location>
</feature>
<feature type="compositionally biased region" description="Basic and acidic residues" evidence="1">
    <location>
        <begin position="203"/>
        <end position="213"/>
    </location>
</feature>